<proteinExistence type="predicted"/>
<evidence type="ECO:0000259" key="1">
    <source>
        <dbReference type="Pfam" id="PF21772"/>
    </source>
</evidence>
<evidence type="ECO:0000313" key="2">
    <source>
        <dbReference type="EMBL" id="KAK6635114.1"/>
    </source>
</evidence>
<gene>
    <name evidence="2" type="ORF">RUM44_000363</name>
</gene>
<sequence length="380" mass="44034">MVKHTYKLSSFGDVKRLTGIDETLAETLLFGEKLYVFNENGLRVGRFSLKVERDDKEYESSKCLYVHISNRAFIDGKLSESIVTGTVTTRLKTLEEIRYECSEVPGTGKHERIMFLLREKTKYYVSLTNNVCGLKNQMSSSIPFVEALGLIGESSNALFLRILALKGYEGIICLKTLMSNGKQCRNYYVTKLSEQIVNRTRMQVLVVYRNITNNKKINLTMTLALTRAGQLIYLFWSNSKCFLHIDPDAEVSTSRFYCATPRLEYVWHKDLQLYSMYLDKVDQRKMYSRSYKYEIEPLRRIVGDFFEYVLFIKPTDVICFAIKYFTVFDNKYKPSGCLSRVQSPTGCFEEQCFEDLPVGEEDEMSYNSMGEKESFFFGGE</sequence>
<dbReference type="Proteomes" id="UP001359485">
    <property type="component" value="Unassembled WGS sequence"/>
</dbReference>
<dbReference type="PANTHER" id="PTHR15505">
    <property type="entry name" value="RIIA DOMAIN-CONTAINING PROTEIN 1"/>
    <property type="match status" value="1"/>
</dbReference>
<dbReference type="EMBL" id="JAWJWF010000003">
    <property type="protein sequence ID" value="KAK6635114.1"/>
    <property type="molecule type" value="Genomic_DNA"/>
</dbReference>
<dbReference type="InterPro" id="IPR048777">
    <property type="entry name" value="CATIP_N"/>
</dbReference>
<organism evidence="2 3">
    <name type="scientific">Polyplax serrata</name>
    <name type="common">Common mouse louse</name>
    <dbReference type="NCBI Taxonomy" id="468196"/>
    <lineage>
        <taxon>Eukaryota</taxon>
        <taxon>Metazoa</taxon>
        <taxon>Ecdysozoa</taxon>
        <taxon>Arthropoda</taxon>
        <taxon>Hexapoda</taxon>
        <taxon>Insecta</taxon>
        <taxon>Pterygota</taxon>
        <taxon>Neoptera</taxon>
        <taxon>Paraneoptera</taxon>
        <taxon>Psocodea</taxon>
        <taxon>Troctomorpha</taxon>
        <taxon>Phthiraptera</taxon>
        <taxon>Anoplura</taxon>
        <taxon>Polyplacidae</taxon>
        <taxon>Polyplax</taxon>
    </lineage>
</organism>
<keyword evidence="3" id="KW-1185">Reference proteome</keyword>
<accession>A0ABR1B5C5</accession>
<feature type="domain" description="Ciliogenesis-associated TTC17-interacting protein N-terminal" evidence="1">
    <location>
        <begin position="17"/>
        <end position="232"/>
    </location>
</feature>
<dbReference type="PANTHER" id="PTHR15505:SF4">
    <property type="entry name" value="RIIA DOMAIN-CONTAINING PROTEIN 1"/>
    <property type="match status" value="1"/>
</dbReference>
<dbReference type="Pfam" id="PF21772">
    <property type="entry name" value="CATIP_N"/>
    <property type="match status" value="1"/>
</dbReference>
<comment type="caution">
    <text evidence="2">The sequence shown here is derived from an EMBL/GenBank/DDBJ whole genome shotgun (WGS) entry which is preliminary data.</text>
</comment>
<name>A0ABR1B5C5_POLSC</name>
<reference evidence="2 3" key="1">
    <citation type="submission" date="2023-09" db="EMBL/GenBank/DDBJ databases">
        <title>Genomes of two closely related lineages of the louse Polyplax serrata with different host specificities.</title>
        <authorList>
            <person name="Martinu J."/>
            <person name="Tarabai H."/>
            <person name="Stefka J."/>
            <person name="Hypsa V."/>
        </authorList>
    </citation>
    <scope>NUCLEOTIDE SEQUENCE [LARGE SCALE GENOMIC DNA]</scope>
    <source>
        <strain evidence="2">98ZLc_SE</strain>
    </source>
</reference>
<protein>
    <recommendedName>
        <fullName evidence="1">Ciliogenesis-associated TTC17-interacting protein N-terminal domain-containing protein</fullName>
    </recommendedName>
</protein>
<evidence type="ECO:0000313" key="3">
    <source>
        <dbReference type="Proteomes" id="UP001359485"/>
    </source>
</evidence>